<dbReference type="InterPro" id="IPR029063">
    <property type="entry name" value="SAM-dependent_MTases_sf"/>
</dbReference>
<feature type="domain" description="O-methyltransferase dimerisation" evidence="6">
    <location>
        <begin position="33"/>
        <end position="120"/>
    </location>
</feature>
<evidence type="ECO:0000256" key="4">
    <source>
        <dbReference type="SAM" id="MobiDB-lite"/>
    </source>
</evidence>
<evidence type="ECO:0000259" key="5">
    <source>
        <dbReference type="Pfam" id="PF00891"/>
    </source>
</evidence>
<dbReference type="PANTHER" id="PTHR11746">
    <property type="entry name" value="O-METHYLTRANSFERASE"/>
    <property type="match status" value="1"/>
</dbReference>
<dbReference type="InterPro" id="IPR016461">
    <property type="entry name" value="COMT-like"/>
</dbReference>
<dbReference type="FunFam" id="1.10.10.10:FF:000357">
    <property type="entry name" value="Caffeic acid 3-O-methyltransferase"/>
    <property type="match status" value="1"/>
</dbReference>
<gene>
    <name evidence="7" type="ORF">RIF29_21654</name>
</gene>
<proteinExistence type="predicted"/>
<keyword evidence="2" id="KW-0808">Transferase</keyword>
<feature type="compositionally biased region" description="Basic and acidic residues" evidence="4">
    <location>
        <begin position="9"/>
        <end position="20"/>
    </location>
</feature>
<dbReference type="GO" id="GO:0032259">
    <property type="term" value="P:methylation"/>
    <property type="evidence" value="ECO:0007669"/>
    <property type="project" value="UniProtKB-KW"/>
</dbReference>
<keyword evidence="8" id="KW-1185">Reference proteome</keyword>
<dbReference type="InterPro" id="IPR012967">
    <property type="entry name" value="COMT_dimerisation"/>
</dbReference>
<dbReference type="Pfam" id="PF08100">
    <property type="entry name" value="Dimerisation"/>
    <property type="match status" value="1"/>
</dbReference>
<evidence type="ECO:0000256" key="2">
    <source>
        <dbReference type="ARBA" id="ARBA00022679"/>
    </source>
</evidence>
<evidence type="ECO:0000259" key="6">
    <source>
        <dbReference type="Pfam" id="PF08100"/>
    </source>
</evidence>
<name>A0AAN9I8N6_CROPI</name>
<organism evidence="7 8">
    <name type="scientific">Crotalaria pallida</name>
    <name type="common">Smooth rattlebox</name>
    <name type="synonym">Crotalaria striata</name>
    <dbReference type="NCBI Taxonomy" id="3830"/>
    <lineage>
        <taxon>Eukaryota</taxon>
        <taxon>Viridiplantae</taxon>
        <taxon>Streptophyta</taxon>
        <taxon>Embryophyta</taxon>
        <taxon>Tracheophyta</taxon>
        <taxon>Spermatophyta</taxon>
        <taxon>Magnoliopsida</taxon>
        <taxon>eudicotyledons</taxon>
        <taxon>Gunneridae</taxon>
        <taxon>Pentapetalae</taxon>
        <taxon>rosids</taxon>
        <taxon>fabids</taxon>
        <taxon>Fabales</taxon>
        <taxon>Fabaceae</taxon>
        <taxon>Papilionoideae</taxon>
        <taxon>50 kb inversion clade</taxon>
        <taxon>genistoids sensu lato</taxon>
        <taxon>core genistoids</taxon>
        <taxon>Crotalarieae</taxon>
        <taxon>Crotalaria</taxon>
    </lineage>
</organism>
<dbReference type="SUPFAM" id="SSF53335">
    <property type="entry name" value="S-adenosyl-L-methionine-dependent methyltransferases"/>
    <property type="match status" value="1"/>
</dbReference>
<comment type="caution">
    <text evidence="7">The sequence shown here is derived from an EMBL/GenBank/DDBJ whole genome shotgun (WGS) entry which is preliminary data.</text>
</comment>
<feature type="domain" description="O-methyltransferase C-terminal" evidence="5">
    <location>
        <begin position="141"/>
        <end position="240"/>
    </location>
</feature>
<sequence>MMFQVNKNVDSDESNKKSQEIENEEEVAYAYAMQLCTSTVLSMSLQSATELGVFDILQKAGPGAMLSAEEIASQLSCKNKEAPSMLDRVLGLLASHSILLCTVHQNKRLYSMTPVAKYFAPDFDGFSLGPFLALIQDNVPLKDAIREGGIPFERVHGTPAYEYPSFDSRFNQVFNAAMISNTSLVTKKVLEFYKGFEDIKRLVDVGGGHGISINLITSKYPHIQGINFDLPHVIEHAPLYPGMNFVQLSVF</sequence>
<evidence type="ECO:0000313" key="8">
    <source>
        <dbReference type="Proteomes" id="UP001372338"/>
    </source>
</evidence>
<dbReference type="Proteomes" id="UP001372338">
    <property type="component" value="Unassembled WGS sequence"/>
</dbReference>
<dbReference type="InterPro" id="IPR001077">
    <property type="entry name" value="COMT_C"/>
</dbReference>
<evidence type="ECO:0008006" key="9">
    <source>
        <dbReference type="Google" id="ProtNLM"/>
    </source>
</evidence>
<dbReference type="Pfam" id="PF00891">
    <property type="entry name" value="Methyltransf_2"/>
    <property type="match status" value="1"/>
</dbReference>
<keyword evidence="1" id="KW-0489">Methyltransferase</keyword>
<dbReference type="SUPFAM" id="SSF46785">
    <property type="entry name" value="Winged helix' DNA-binding domain"/>
    <property type="match status" value="1"/>
</dbReference>
<keyword evidence="3" id="KW-0949">S-adenosyl-L-methionine</keyword>
<dbReference type="EMBL" id="JAYWIO010000004">
    <property type="protein sequence ID" value="KAK7268944.1"/>
    <property type="molecule type" value="Genomic_DNA"/>
</dbReference>
<dbReference type="GO" id="GO:0046983">
    <property type="term" value="F:protein dimerization activity"/>
    <property type="evidence" value="ECO:0007669"/>
    <property type="project" value="InterPro"/>
</dbReference>
<dbReference type="PROSITE" id="PS51683">
    <property type="entry name" value="SAM_OMT_II"/>
    <property type="match status" value="1"/>
</dbReference>
<dbReference type="Gene3D" id="1.10.10.10">
    <property type="entry name" value="Winged helix-like DNA-binding domain superfamily/Winged helix DNA-binding domain"/>
    <property type="match status" value="1"/>
</dbReference>
<reference evidence="7 8" key="1">
    <citation type="submission" date="2024-01" db="EMBL/GenBank/DDBJ databases">
        <title>The genomes of 5 underutilized Papilionoideae crops provide insights into root nodulation and disease resistanc.</title>
        <authorList>
            <person name="Yuan L."/>
        </authorList>
    </citation>
    <scope>NUCLEOTIDE SEQUENCE [LARGE SCALE GENOMIC DNA]</scope>
    <source>
        <strain evidence="7">ZHUSHIDOU_FW_LH</strain>
        <tissue evidence="7">Leaf</tissue>
    </source>
</reference>
<dbReference type="GO" id="GO:0008757">
    <property type="term" value="F:S-adenosylmethionine-dependent methyltransferase activity"/>
    <property type="evidence" value="ECO:0007669"/>
    <property type="project" value="UniProtKB-ARBA"/>
</dbReference>
<dbReference type="AlphaFoldDB" id="A0AAN9I8N6"/>
<dbReference type="GO" id="GO:0008171">
    <property type="term" value="F:O-methyltransferase activity"/>
    <property type="evidence" value="ECO:0007669"/>
    <property type="project" value="InterPro"/>
</dbReference>
<dbReference type="Gene3D" id="3.40.50.150">
    <property type="entry name" value="Vaccinia Virus protein VP39"/>
    <property type="match status" value="1"/>
</dbReference>
<evidence type="ECO:0000313" key="7">
    <source>
        <dbReference type="EMBL" id="KAK7268944.1"/>
    </source>
</evidence>
<feature type="region of interest" description="Disordered" evidence="4">
    <location>
        <begin position="1"/>
        <end position="21"/>
    </location>
</feature>
<dbReference type="InterPro" id="IPR036388">
    <property type="entry name" value="WH-like_DNA-bd_sf"/>
</dbReference>
<evidence type="ECO:0000256" key="3">
    <source>
        <dbReference type="ARBA" id="ARBA00022691"/>
    </source>
</evidence>
<accession>A0AAN9I8N6</accession>
<evidence type="ECO:0000256" key="1">
    <source>
        <dbReference type="ARBA" id="ARBA00022603"/>
    </source>
</evidence>
<dbReference type="InterPro" id="IPR036390">
    <property type="entry name" value="WH_DNA-bd_sf"/>
</dbReference>
<protein>
    <recommendedName>
        <fullName evidence="9">O-methyltransferase</fullName>
    </recommendedName>
</protein>